<reference evidence="2 3" key="1">
    <citation type="submission" date="2019-03" db="EMBL/GenBank/DDBJ databases">
        <title>Genomic Encyclopedia of Type Strains, Phase III (KMG-III): the genomes of soil and plant-associated and newly described type strains.</title>
        <authorList>
            <person name="Whitman W."/>
        </authorList>
    </citation>
    <scope>NUCLEOTIDE SEQUENCE [LARGE SCALE GENOMIC DNA]</scope>
    <source>
        <strain evidence="2 3">CGMCC 1.7660</strain>
    </source>
</reference>
<evidence type="ECO:0000313" key="2">
    <source>
        <dbReference type="EMBL" id="TDQ84542.1"/>
    </source>
</evidence>
<evidence type="ECO:0000313" key="3">
    <source>
        <dbReference type="Proteomes" id="UP000295783"/>
    </source>
</evidence>
<dbReference type="Proteomes" id="UP000295783">
    <property type="component" value="Unassembled WGS sequence"/>
</dbReference>
<comment type="caution">
    <text evidence="2">The sequence shown here is derived from an EMBL/GenBank/DDBJ whole genome shotgun (WGS) entry which is preliminary data.</text>
</comment>
<keyword evidence="1" id="KW-0472">Membrane</keyword>
<organism evidence="2 3">
    <name type="scientific">Dongia mobilis</name>
    <dbReference type="NCBI Taxonomy" id="578943"/>
    <lineage>
        <taxon>Bacteria</taxon>
        <taxon>Pseudomonadati</taxon>
        <taxon>Pseudomonadota</taxon>
        <taxon>Alphaproteobacteria</taxon>
        <taxon>Rhodospirillales</taxon>
        <taxon>Dongiaceae</taxon>
        <taxon>Dongia</taxon>
    </lineage>
</organism>
<dbReference type="EMBL" id="SNYW01000006">
    <property type="protein sequence ID" value="TDQ84542.1"/>
    <property type="molecule type" value="Genomic_DNA"/>
</dbReference>
<name>A0A4R6WSC3_9PROT</name>
<gene>
    <name evidence="2" type="ORF">A8950_1099</name>
</gene>
<feature type="transmembrane region" description="Helical" evidence="1">
    <location>
        <begin position="42"/>
        <end position="67"/>
    </location>
</feature>
<protein>
    <submittedName>
        <fullName evidence="2">Uncharacterized protein</fullName>
    </submittedName>
</protein>
<proteinExistence type="predicted"/>
<keyword evidence="3" id="KW-1185">Reference proteome</keyword>
<sequence>MKRMLGDEAFEELLGRALRPEAVPEGLHERLLAQSRPPRPHWLAALLSPARIAAGAGVLSLLLGFALGAGNAAVAEESDVAMVTALYAAAEIGDL</sequence>
<keyword evidence="1" id="KW-0812">Transmembrane</keyword>
<accession>A0A4R6WSC3</accession>
<dbReference type="AlphaFoldDB" id="A0A4R6WSC3"/>
<dbReference type="RefSeq" id="WP_133612559.1">
    <property type="nucleotide sequence ID" value="NZ_SNYW01000006.1"/>
</dbReference>
<evidence type="ECO:0000256" key="1">
    <source>
        <dbReference type="SAM" id="Phobius"/>
    </source>
</evidence>
<keyword evidence="1" id="KW-1133">Transmembrane helix</keyword>